<dbReference type="InterPro" id="IPR009040">
    <property type="entry name" value="Ferritin-like_diiron"/>
</dbReference>
<organism evidence="10 11">
    <name type="scientific">Candidatus Alistipes avicola</name>
    <dbReference type="NCBI Taxonomy" id="2838432"/>
    <lineage>
        <taxon>Bacteria</taxon>
        <taxon>Pseudomonadati</taxon>
        <taxon>Bacteroidota</taxon>
        <taxon>Bacteroidia</taxon>
        <taxon>Bacteroidales</taxon>
        <taxon>Rikenellaceae</taxon>
        <taxon>Alistipes</taxon>
    </lineage>
</organism>
<keyword evidence="3 7" id="KW-0479">Metal-binding</keyword>
<accession>A0A9D2IC48</accession>
<dbReference type="PANTHER" id="PTHR11431:SF127">
    <property type="entry name" value="BACTERIAL NON-HEME FERRITIN"/>
    <property type="match status" value="1"/>
</dbReference>
<evidence type="ECO:0000313" key="11">
    <source>
        <dbReference type="Proteomes" id="UP000824259"/>
    </source>
</evidence>
<dbReference type="GO" id="GO:0005829">
    <property type="term" value="C:cytosol"/>
    <property type="evidence" value="ECO:0007669"/>
    <property type="project" value="TreeGrafter"/>
</dbReference>
<dbReference type="InterPro" id="IPR008331">
    <property type="entry name" value="Ferritin_DPS_dom"/>
</dbReference>
<dbReference type="Gene3D" id="1.20.1260.10">
    <property type="match status" value="1"/>
</dbReference>
<evidence type="ECO:0000256" key="7">
    <source>
        <dbReference type="PIRSR" id="PIRSR601519-1"/>
    </source>
</evidence>
<feature type="binding site" evidence="7">
    <location>
        <position position="54"/>
    </location>
    <ligand>
        <name>Fe cation</name>
        <dbReference type="ChEBI" id="CHEBI:24875"/>
        <label>1</label>
    </ligand>
</feature>
<evidence type="ECO:0000256" key="5">
    <source>
        <dbReference type="ARBA" id="ARBA00023004"/>
    </source>
</evidence>
<dbReference type="GO" id="GO:0004322">
    <property type="term" value="F:ferroxidase activity"/>
    <property type="evidence" value="ECO:0007669"/>
    <property type="project" value="TreeGrafter"/>
</dbReference>
<gene>
    <name evidence="10" type="ORF">H9779_00675</name>
</gene>
<dbReference type="GO" id="GO:0008199">
    <property type="term" value="F:ferric iron binding"/>
    <property type="evidence" value="ECO:0007669"/>
    <property type="project" value="InterPro"/>
</dbReference>
<evidence type="ECO:0000313" key="10">
    <source>
        <dbReference type="EMBL" id="HJA98104.1"/>
    </source>
</evidence>
<dbReference type="InterPro" id="IPR041719">
    <property type="entry name" value="Ferritin_prok"/>
</dbReference>
<dbReference type="GO" id="GO:0042802">
    <property type="term" value="F:identical protein binding"/>
    <property type="evidence" value="ECO:0007669"/>
    <property type="project" value="UniProtKB-ARBA"/>
</dbReference>
<name>A0A9D2IC48_9BACT</name>
<dbReference type="EC" id="1.16.3.2" evidence="8"/>
<keyword evidence="5 7" id="KW-0408">Iron</keyword>
<feature type="domain" description="Ferritin-like diiron" evidence="9">
    <location>
        <begin position="1"/>
        <end position="146"/>
    </location>
</feature>
<reference evidence="10" key="1">
    <citation type="journal article" date="2021" name="PeerJ">
        <title>Extensive microbial diversity within the chicken gut microbiome revealed by metagenomics and culture.</title>
        <authorList>
            <person name="Gilroy R."/>
            <person name="Ravi A."/>
            <person name="Getino M."/>
            <person name="Pursley I."/>
            <person name="Horton D.L."/>
            <person name="Alikhan N.F."/>
            <person name="Baker D."/>
            <person name="Gharbi K."/>
            <person name="Hall N."/>
            <person name="Watson M."/>
            <person name="Adriaenssens E.M."/>
            <person name="Foster-Nyarko E."/>
            <person name="Jarju S."/>
            <person name="Secka A."/>
            <person name="Antonio M."/>
            <person name="Oren A."/>
            <person name="Chaudhuri R.R."/>
            <person name="La Ragione R."/>
            <person name="Hildebrand F."/>
            <person name="Pallen M.J."/>
        </authorList>
    </citation>
    <scope>NUCLEOTIDE SEQUENCE</scope>
    <source>
        <strain evidence="10">CHK169-11906</strain>
    </source>
</reference>
<dbReference type="Pfam" id="PF00210">
    <property type="entry name" value="Ferritin"/>
    <property type="match status" value="1"/>
</dbReference>
<proteinExistence type="inferred from homology"/>
<dbReference type="InterPro" id="IPR012347">
    <property type="entry name" value="Ferritin-like"/>
</dbReference>
<dbReference type="GO" id="GO:0008198">
    <property type="term" value="F:ferrous iron binding"/>
    <property type="evidence" value="ECO:0007669"/>
    <property type="project" value="TreeGrafter"/>
</dbReference>
<dbReference type="EMBL" id="DWYR01000003">
    <property type="protein sequence ID" value="HJA98104.1"/>
    <property type="molecule type" value="Genomic_DNA"/>
</dbReference>
<comment type="subcellular location">
    <subcellularLocation>
        <location evidence="8">Cytoplasm</location>
    </subcellularLocation>
</comment>
<evidence type="ECO:0000259" key="9">
    <source>
        <dbReference type="PROSITE" id="PS50905"/>
    </source>
</evidence>
<comment type="function">
    <text evidence="6">May alleviate iron toxicity in the presence of oxygen.</text>
</comment>
<dbReference type="SUPFAM" id="SSF47240">
    <property type="entry name" value="Ferritin-like"/>
    <property type="match status" value="1"/>
</dbReference>
<keyword evidence="4" id="KW-0560">Oxidoreductase</keyword>
<evidence type="ECO:0000256" key="2">
    <source>
        <dbReference type="ARBA" id="ARBA00022434"/>
    </source>
</evidence>
<dbReference type="PANTHER" id="PTHR11431">
    <property type="entry name" value="FERRITIN"/>
    <property type="match status" value="1"/>
</dbReference>
<comment type="caution">
    <text evidence="10">The sequence shown here is derived from an EMBL/GenBank/DDBJ whole genome shotgun (WGS) entry which is preliminary data.</text>
</comment>
<sequence>MKLSKKLHDALNAQINAEFWSAYLYLSMAVDADAKGLKGFANWFYIQFQEEQDHARILMNYVISRGSEVKLAPIDAVKTSWNSQLEAFKESLDHEREVTAMINNLCELAAADKDHATANMLQWFVDEQVEEEESFSGVVDSLELVGDNKMGIFMLDKEFAARTYTQAAPLAKGE</sequence>
<feature type="binding site" evidence="7">
    <location>
        <position position="128"/>
    </location>
    <ligand>
        <name>Fe cation</name>
        <dbReference type="ChEBI" id="CHEBI:24875"/>
        <label>1</label>
    </ligand>
</feature>
<comment type="function">
    <text evidence="8">Iron-storage protein.</text>
</comment>
<dbReference type="FunFam" id="1.20.1260.10:FF:000001">
    <property type="entry name" value="Non-heme ferritin"/>
    <property type="match status" value="1"/>
</dbReference>
<reference evidence="10" key="2">
    <citation type="submission" date="2021-04" db="EMBL/GenBank/DDBJ databases">
        <authorList>
            <person name="Gilroy R."/>
        </authorList>
    </citation>
    <scope>NUCLEOTIDE SEQUENCE</scope>
    <source>
        <strain evidence="10">CHK169-11906</strain>
    </source>
</reference>
<dbReference type="InterPro" id="IPR009078">
    <property type="entry name" value="Ferritin-like_SF"/>
</dbReference>
<feature type="binding site" evidence="7">
    <location>
        <position position="51"/>
    </location>
    <ligand>
        <name>Fe cation</name>
        <dbReference type="ChEBI" id="CHEBI:24875"/>
        <label>1</label>
    </ligand>
</feature>
<dbReference type="InterPro" id="IPR001519">
    <property type="entry name" value="Ferritin"/>
</dbReference>
<comment type="similarity">
    <text evidence="1 8">Belongs to the ferritin family. Prokaryotic subfamily.</text>
</comment>
<feature type="binding site" evidence="7">
    <location>
        <position position="95"/>
    </location>
    <ligand>
        <name>Fe cation</name>
        <dbReference type="ChEBI" id="CHEBI:24875"/>
        <label>1</label>
    </ligand>
</feature>
<evidence type="ECO:0000256" key="1">
    <source>
        <dbReference type="ARBA" id="ARBA00006950"/>
    </source>
</evidence>
<evidence type="ECO:0000256" key="4">
    <source>
        <dbReference type="ARBA" id="ARBA00023002"/>
    </source>
</evidence>
<dbReference type="GO" id="GO:0006826">
    <property type="term" value="P:iron ion transport"/>
    <property type="evidence" value="ECO:0007669"/>
    <property type="project" value="InterPro"/>
</dbReference>
<dbReference type="Proteomes" id="UP000824259">
    <property type="component" value="Unassembled WGS sequence"/>
</dbReference>
<feature type="binding site" evidence="7">
    <location>
        <position position="18"/>
    </location>
    <ligand>
        <name>Fe cation</name>
        <dbReference type="ChEBI" id="CHEBI:24875"/>
        <label>1</label>
    </ligand>
</feature>
<comment type="catalytic activity">
    <reaction evidence="8">
        <text>4 Fe(2+) + O2 + 6 H2O = 4 iron(III) oxide-hydroxide + 12 H(+)</text>
        <dbReference type="Rhea" id="RHEA:11972"/>
        <dbReference type="ChEBI" id="CHEBI:15377"/>
        <dbReference type="ChEBI" id="CHEBI:15378"/>
        <dbReference type="ChEBI" id="CHEBI:15379"/>
        <dbReference type="ChEBI" id="CHEBI:29033"/>
        <dbReference type="ChEBI" id="CHEBI:78619"/>
        <dbReference type="EC" id="1.16.3.2"/>
    </reaction>
</comment>
<keyword evidence="2 8" id="KW-0409">Iron storage</keyword>
<dbReference type="CDD" id="cd01055">
    <property type="entry name" value="Nonheme_Ferritin"/>
    <property type="match status" value="1"/>
</dbReference>
<evidence type="ECO:0000256" key="3">
    <source>
        <dbReference type="ARBA" id="ARBA00022723"/>
    </source>
</evidence>
<dbReference type="GO" id="GO:0006879">
    <property type="term" value="P:intracellular iron ion homeostasis"/>
    <property type="evidence" value="ECO:0007669"/>
    <property type="project" value="UniProtKB-KW"/>
</dbReference>
<protein>
    <recommendedName>
        <fullName evidence="8">Ferritin</fullName>
        <ecNumber evidence="8">1.16.3.2</ecNumber>
    </recommendedName>
</protein>
<dbReference type="PROSITE" id="PS50905">
    <property type="entry name" value="FERRITIN_LIKE"/>
    <property type="match status" value="1"/>
</dbReference>
<evidence type="ECO:0000256" key="8">
    <source>
        <dbReference type="RuleBase" id="RU361145"/>
    </source>
</evidence>
<keyword evidence="8" id="KW-0963">Cytoplasm</keyword>
<dbReference type="AlphaFoldDB" id="A0A9D2IC48"/>
<evidence type="ECO:0000256" key="6">
    <source>
        <dbReference type="ARBA" id="ARBA00054546"/>
    </source>
</evidence>